<feature type="domain" description="Histidine kinase" evidence="7">
    <location>
        <begin position="608"/>
        <end position="826"/>
    </location>
</feature>
<comment type="catalytic activity">
    <reaction evidence="1">
        <text>ATP + protein L-histidine = ADP + protein N-phospho-L-histidine.</text>
        <dbReference type="EC" id="2.7.13.3"/>
    </reaction>
</comment>
<dbReference type="SUPFAM" id="SSF55874">
    <property type="entry name" value="ATPase domain of HSP90 chaperone/DNA topoisomerase II/histidine kinase"/>
    <property type="match status" value="1"/>
</dbReference>
<dbReference type="Pfam" id="PF08448">
    <property type="entry name" value="PAS_4"/>
    <property type="match status" value="2"/>
</dbReference>
<dbReference type="Gene3D" id="3.40.50.2300">
    <property type="match status" value="1"/>
</dbReference>
<dbReference type="Pfam" id="PF02518">
    <property type="entry name" value="HATPase_c"/>
    <property type="match status" value="1"/>
</dbReference>
<keyword evidence="3 6" id="KW-0597">Phosphoprotein</keyword>
<comment type="caution">
    <text evidence="11">The sequence shown here is derived from an EMBL/GenBank/DDBJ whole genome shotgun (WGS) entry which is preliminary data.</text>
</comment>
<feature type="domain" description="PAC" evidence="10">
    <location>
        <begin position="243"/>
        <end position="297"/>
    </location>
</feature>
<proteinExistence type="predicted"/>
<dbReference type="CDD" id="cd17580">
    <property type="entry name" value="REC_2_DhkD-like"/>
    <property type="match status" value="1"/>
</dbReference>
<dbReference type="SUPFAM" id="SSF55785">
    <property type="entry name" value="PYP-like sensor domain (PAS domain)"/>
    <property type="match status" value="3"/>
</dbReference>
<dbReference type="InterPro" id="IPR000700">
    <property type="entry name" value="PAS-assoc_C"/>
</dbReference>
<dbReference type="RefSeq" id="WP_258829707.1">
    <property type="nucleotide sequence ID" value="NZ_JANUHA010000017.1"/>
</dbReference>
<dbReference type="InterPro" id="IPR004358">
    <property type="entry name" value="Sig_transdc_His_kin-like_C"/>
</dbReference>
<sequence length="966" mass="105646">MASLDHRYRALFDASPNPYLVMDRRLVIAYANRAYLASTGRRLEDIAGRWALEAFPADPETERQMVASIERVIRSGGPDTLALLRFDIPRAEGGFEERYWTITHSPVFDEAGELELVLQHPIDVTEVERRRRASGAADAQAPAMLAEQSGLLERARDVTLTNQHLRADIDRLQALFRKAPSFMAVLRGPQHVFEFVNEAMVDLLGPRDYVGHPVREALAELADQRLFEVLDAVYASGREYLGYEVPIRVRRDSGGALERVYINVIYQPIVEDGAIAGIFALGTDVTEQHMARRKVEEQVQQLRRVERQQAFLLALADRLRPLADGGEIVGAASALLGEWLHLARVLFAEVREPGGEVSVRRDWCRPGVASIAGLLTTLEAFGPETAQDLRAGRDVLVADVAGDPRTRGSLAAHEAIGVRAHLTLPLIKGGVLRIVLSMHSEVPREWSEDDLRMAREMAERTWAAVETAAVQAELRAERDQSQYIFDTMTEGFAMVDTDWIVRRMNATGLQLIERPAAEVLGRDHWEAFPESMGSEVERILRVAMASRSPGVVDYAYPLPGGERRWMEVRVYPAMGGGLAVFFRDITARRLAQDQLRLEAQRKDEFLAMLAHELRNPLAPIGAAAELLALGRLDAEGVRHTSAIVTRQVGHMTSLINDLLDVSRVTRGLVALEHAPVDVKDAVADAVEQVRPLVEGRRHRLEVHLAPEQAVVAGDRKRLVQVLANLLNNAAKYTPDGGRIVLEMDVRDEEVLLCVSDNGIGMTREVQGDVFGLFTQAKRSADRSQGGLGIGLALVKSLVELHGGSVSVYSAGAGQGSRFSVLLPRMAASAEHGAASLPGPDALQSAASGRRVLVVDDNVDAAELLGMMLESAGHRVHIEHHSHSALDYVAAQGGAGLDACILDIGLPGMDGNELARRLRALPGMAAALMVAVTGYGRPQDREASLAAGFDHHLVKPVDIRELLALLG</sequence>
<dbReference type="Gene3D" id="3.30.450.40">
    <property type="match status" value="1"/>
</dbReference>
<dbReference type="EC" id="2.7.13.3" evidence="2"/>
<dbReference type="Pfam" id="PF13426">
    <property type="entry name" value="PAS_9"/>
    <property type="match status" value="1"/>
</dbReference>
<accession>A0ABT2AR40</accession>
<evidence type="ECO:0000313" key="11">
    <source>
        <dbReference type="EMBL" id="MCS0598702.1"/>
    </source>
</evidence>
<evidence type="ECO:0000259" key="8">
    <source>
        <dbReference type="PROSITE" id="PS50110"/>
    </source>
</evidence>
<dbReference type="InterPro" id="IPR036890">
    <property type="entry name" value="HATPase_C_sf"/>
</dbReference>
<dbReference type="SMART" id="SM00065">
    <property type="entry name" value="GAF"/>
    <property type="match status" value="1"/>
</dbReference>
<dbReference type="Pfam" id="PF00512">
    <property type="entry name" value="HisKA"/>
    <property type="match status" value="1"/>
</dbReference>
<dbReference type="PROSITE" id="PS50112">
    <property type="entry name" value="PAS"/>
    <property type="match status" value="1"/>
</dbReference>
<dbReference type="SMART" id="SM00388">
    <property type="entry name" value="HisKA"/>
    <property type="match status" value="1"/>
</dbReference>
<dbReference type="PANTHER" id="PTHR43047:SF72">
    <property type="entry name" value="OSMOSENSING HISTIDINE PROTEIN KINASE SLN1"/>
    <property type="match status" value="1"/>
</dbReference>
<keyword evidence="5" id="KW-0418">Kinase</keyword>
<evidence type="ECO:0000259" key="9">
    <source>
        <dbReference type="PROSITE" id="PS50112"/>
    </source>
</evidence>
<gene>
    <name evidence="11" type="ORF">NX780_20370</name>
</gene>
<evidence type="ECO:0000259" key="10">
    <source>
        <dbReference type="PROSITE" id="PS50113"/>
    </source>
</evidence>
<dbReference type="PRINTS" id="PR00344">
    <property type="entry name" value="BCTRLSENSOR"/>
</dbReference>
<dbReference type="InterPro" id="IPR013656">
    <property type="entry name" value="PAS_4"/>
</dbReference>
<dbReference type="SUPFAM" id="SSF47384">
    <property type="entry name" value="Homodimeric domain of signal transducing histidine kinase"/>
    <property type="match status" value="1"/>
</dbReference>
<dbReference type="SMART" id="SM00091">
    <property type="entry name" value="PAS"/>
    <property type="match status" value="3"/>
</dbReference>
<name>A0ABT2AR40_9BURK</name>
<evidence type="ECO:0000256" key="4">
    <source>
        <dbReference type="ARBA" id="ARBA00022679"/>
    </source>
</evidence>
<reference evidence="11 12" key="1">
    <citation type="submission" date="2022-08" db="EMBL/GenBank/DDBJ databases">
        <title>Reclassification of Massilia species as members of the genera Telluria, Duganella, Pseudoduganella, Mokoshia gen. nov. and Zemynaea gen. nov. using orthogonal and non-orthogonal genome-based approaches.</title>
        <authorList>
            <person name="Bowman J.P."/>
        </authorList>
    </citation>
    <scope>NUCLEOTIDE SEQUENCE [LARGE SCALE GENOMIC DNA]</scope>
    <source>
        <strain evidence="11 12">JCM 31661</strain>
    </source>
</reference>
<dbReference type="Pfam" id="PF13185">
    <property type="entry name" value="GAF_2"/>
    <property type="match status" value="1"/>
</dbReference>
<evidence type="ECO:0000256" key="6">
    <source>
        <dbReference type="PROSITE-ProRule" id="PRU00169"/>
    </source>
</evidence>
<dbReference type="InterPro" id="IPR003594">
    <property type="entry name" value="HATPase_dom"/>
</dbReference>
<dbReference type="InterPro" id="IPR029016">
    <property type="entry name" value="GAF-like_dom_sf"/>
</dbReference>
<dbReference type="InterPro" id="IPR001789">
    <property type="entry name" value="Sig_transdc_resp-reg_receiver"/>
</dbReference>
<dbReference type="Gene3D" id="3.30.450.20">
    <property type="entry name" value="PAS domain"/>
    <property type="match status" value="3"/>
</dbReference>
<protein>
    <recommendedName>
        <fullName evidence="2">histidine kinase</fullName>
        <ecNumber evidence="2">2.7.13.3</ecNumber>
    </recommendedName>
</protein>
<dbReference type="PROSITE" id="PS50113">
    <property type="entry name" value="PAC"/>
    <property type="match status" value="1"/>
</dbReference>
<feature type="domain" description="Response regulatory" evidence="8">
    <location>
        <begin position="850"/>
        <end position="966"/>
    </location>
</feature>
<evidence type="ECO:0000313" key="12">
    <source>
        <dbReference type="Proteomes" id="UP001206572"/>
    </source>
</evidence>
<dbReference type="CDD" id="cd00082">
    <property type="entry name" value="HisKA"/>
    <property type="match status" value="1"/>
</dbReference>
<dbReference type="NCBIfam" id="TIGR00229">
    <property type="entry name" value="sensory_box"/>
    <property type="match status" value="1"/>
</dbReference>
<feature type="domain" description="PAS" evidence="9">
    <location>
        <begin position="4"/>
        <end position="76"/>
    </location>
</feature>
<dbReference type="EMBL" id="JANUHA010000017">
    <property type="protein sequence ID" value="MCS0598702.1"/>
    <property type="molecule type" value="Genomic_DNA"/>
</dbReference>
<dbReference type="SMART" id="SM00448">
    <property type="entry name" value="REC"/>
    <property type="match status" value="1"/>
</dbReference>
<dbReference type="InterPro" id="IPR005467">
    <property type="entry name" value="His_kinase_dom"/>
</dbReference>
<dbReference type="CDD" id="cd00130">
    <property type="entry name" value="PAS"/>
    <property type="match status" value="1"/>
</dbReference>
<dbReference type="InterPro" id="IPR035965">
    <property type="entry name" value="PAS-like_dom_sf"/>
</dbReference>
<dbReference type="Gene3D" id="3.30.565.10">
    <property type="entry name" value="Histidine kinase-like ATPase, C-terminal domain"/>
    <property type="match status" value="1"/>
</dbReference>
<dbReference type="InterPro" id="IPR003018">
    <property type="entry name" value="GAF"/>
</dbReference>
<feature type="modified residue" description="4-aspartylphosphate" evidence="6">
    <location>
        <position position="902"/>
    </location>
</feature>
<dbReference type="PANTHER" id="PTHR43047">
    <property type="entry name" value="TWO-COMPONENT HISTIDINE PROTEIN KINASE"/>
    <property type="match status" value="1"/>
</dbReference>
<dbReference type="SMART" id="SM00387">
    <property type="entry name" value="HATPase_c"/>
    <property type="match status" value="1"/>
</dbReference>
<evidence type="ECO:0000256" key="5">
    <source>
        <dbReference type="ARBA" id="ARBA00022777"/>
    </source>
</evidence>
<organism evidence="11 12">
    <name type="scientific">Massilia agri</name>
    <dbReference type="NCBI Taxonomy" id="1886785"/>
    <lineage>
        <taxon>Bacteria</taxon>
        <taxon>Pseudomonadati</taxon>
        <taxon>Pseudomonadota</taxon>
        <taxon>Betaproteobacteria</taxon>
        <taxon>Burkholderiales</taxon>
        <taxon>Oxalobacteraceae</taxon>
        <taxon>Telluria group</taxon>
        <taxon>Massilia</taxon>
    </lineage>
</organism>
<dbReference type="Gene3D" id="1.10.287.130">
    <property type="match status" value="1"/>
</dbReference>
<evidence type="ECO:0000256" key="1">
    <source>
        <dbReference type="ARBA" id="ARBA00000085"/>
    </source>
</evidence>
<dbReference type="Proteomes" id="UP001206572">
    <property type="component" value="Unassembled WGS sequence"/>
</dbReference>
<dbReference type="InterPro" id="IPR036097">
    <property type="entry name" value="HisK_dim/P_sf"/>
</dbReference>
<keyword evidence="12" id="KW-1185">Reference proteome</keyword>
<dbReference type="Pfam" id="PF00072">
    <property type="entry name" value="Response_reg"/>
    <property type="match status" value="1"/>
</dbReference>
<dbReference type="PROSITE" id="PS50109">
    <property type="entry name" value="HIS_KIN"/>
    <property type="match status" value="1"/>
</dbReference>
<evidence type="ECO:0000256" key="3">
    <source>
        <dbReference type="ARBA" id="ARBA00022553"/>
    </source>
</evidence>
<dbReference type="SUPFAM" id="SSF52172">
    <property type="entry name" value="CheY-like"/>
    <property type="match status" value="1"/>
</dbReference>
<evidence type="ECO:0000259" key="7">
    <source>
        <dbReference type="PROSITE" id="PS50109"/>
    </source>
</evidence>
<dbReference type="PROSITE" id="PS50110">
    <property type="entry name" value="RESPONSE_REGULATORY"/>
    <property type="match status" value="1"/>
</dbReference>
<dbReference type="SUPFAM" id="SSF55781">
    <property type="entry name" value="GAF domain-like"/>
    <property type="match status" value="1"/>
</dbReference>
<evidence type="ECO:0000256" key="2">
    <source>
        <dbReference type="ARBA" id="ARBA00012438"/>
    </source>
</evidence>
<dbReference type="InterPro" id="IPR011006">
    <property type="entry name" value="CheY-like_superfamily"/>
</dbReference>
<dbReference type="InterPro" id="IPR000014">
    <property type="entry name" value="PAS"/>
</dbReference>
<keyword evidence="4" id="KW-0808">Transferase</keyword>
<dbReference type="InterPro" id="IPR003661">
    <property type="entry name" value="HisK_dim/P_dom"/>
</dbReference>